<dbReference type="Gene3D" id="3.30.470.20">
    <property type="entry name" value="ATP-grasp fold, B domain"/>
    <property type="match status" value="1"/>
</dbReference>
<dbReference type="InterPro" id="IPR013815">
    <property type="entry name" value="ATP_grasp_subdomain_1"/>
</dbReference>
<evidence type="ECO:0000313" key="4">
    <source>
        <dbReference type="Proteomes" id="UP001516023"/>
    </source>
</evidence>
<dbReference type="Pfam" id="PF01326">
    <property type="entry name" value="PPDK_N"/>
    <property type="match status" value="1"/>
</dbReference>
<dbReference type="PANTHER" id="PTHR43615">
    <property type="entry name" value="PHOSPHOENOLPYRUVATE SYNTHASE-RELATED"/>
    <property type="match status" value="1"/>
</dbReference>
<name>A0ABD3P0Z6_9STRA</name>
<comment type="similarity">
    <text evidence="1">Belongs to the PEP-utilizing enzyme family.</text>
</comment>
<reference evidence="3 4" key="1">
    <citation type="journal article" date="2020" name="G3 (Bethesda)">
        <title>Improved Reference Genome for Cyclotella cryptica CCMP332, a Model for Cell Wall Morphogenesis, Salinity Adaptation, and Lipid Production in Diatoms (Bacillariophyta).</title>
        <authorList>
            <person name="Roberts W.R."/>
            <person name="Downey K.M."/>
            <person name="Ruck E.C."/>
            <person name="Traller J.C."/>
            <person name="Alverson A.J."/>
        </authorList>
    </citation>
    <scope>NUCLEOTIDE SEQUENCE [LARGE SCALE GENOMIC DNA]</scope>
    <source>
        <strain evidence="3 4">CCMP332</strain>
    </source>
</reference>
<proteinExistence type="inferred from homology"/>
<dbReference type="Proteomes" id="UP001516023">
    <property type="component" value="Unassembled WGS sequence"/>
</dbReference>
<dbReference type="InterPro" id="IPR002192">
    <property type="entry name" value="PPDK_AMP/ATP-bd"/>
</dbReference>
<dbReference type="Gene3D" id="3.30.1490.20">
    <property type="entry name" value="ATP-grasp fold, A domain"/>
    <property type="match status" value="1"/>
</dbReference>
<dbReference type="PANTHER" id="PTHR43615:SF1">
    <property type="entry name" value="PPDK_N DOMAIN-CONTAINING PROTEIN"/>
    <property type="match status" value="1"/>
</dbReference>
<dbReference type="AlphaFoldDB" id="A0ABD3P0Z6"/>
<protein>
    <recommendedName>
        <fullName evidence="2">Pyruvate phosphate dikinase AMP/ATP-binding domain-containing protein</fullName>
    </recommendedName>
</protein>
<evidence type="ECO:0000259" key="2">
    <source>
        <dbReference type="Pfam" id="PF01326"/>
    </source>
</evidence>
<dbReference type="InterPro" id="IPR051549">
    <property type="entry name" value="PEP_Utilizing_Enz"/>
</dbReference>
<organism evidence="3 4">
    <name type="scientific">Cyclotella cryptica</name>
    <dbReference type="NCBI Taxonomy" id="29204"/>
    <lineage>
        <taxon>Eukaryota</taxon>
        <taxon>Sar</taxon>
        <taxon>Stramenopiles</taxon>
        <taxon>Ochrophyta</taxon>
        <taxon>Bacillariophyta</taxon>
        <taxon>Coscinodiscophyceae</taxon>
        <taxon>Thalassiosirophycidae</taxon>
        <taxon>Stephanodiscales</taxon>
        <taxon>Stephanodiscaceae</taxon>
        <taxon>Cyclotella</taxon>
    </lineage>
</organism>
<keyword evidence="4" id="KW-1185">Reference proteome</keyword>
<sequence>MSNKDPESSFILSLDSPHSTLITTGGKGHNLSVLSRNGTFPVPNGFCVTVAAYRDFVENGGLREEIEAALALLNGGGDNDAEGGDTNISVDEISKEIRAAFHKRTLSQFLQTEITKALLDHFPNNNESSNTYLAVRSSATCEDMPDASFAGQHDTYLNVAPIPDNVCKHIIDCFSSLFAPRAISYRQANRINHLDAGMAVVVQAMVQSHCSGVLFTANPVSGRRNESVLEVIPGLGEALVSGMTEPDRYIVKRGEELRIKDQRIGKKAKAIQSVEGGGVKEVVDTTGEGTAVLTEDQVKDLVVLGQKVSALFGNTPQDIEFAISKEGIIYVVQSRPITTLFPLPNVPPEPLQIFFSFNAVQGISAPIFPAGQDALNGPNGLLGGLLQYLSWGRFGNGSVLHRVAGRLYGNATNIVRNSFGRSVYLKVVPLAEPGILAGLEEAIREPGLEIRSGLNLTLILRLMSIGVVVLPRYILNYMFPDRARERVSALTDEVVANVEKEAENVSGLADVIEFKQKTMKGLFPKIFLQFLPCVAPAMHSMALLMKLSEKLSDGKNQVLAILVSDIYY</sequence>
<dbReference type="SUPFAM" id="SSF56059">
    <property type="entry name" value="Glutathione synthetase ATP-binding domain-like"/>
    <property type="match status" value="1"/>
</dbReference>
<dbReference type="EMBL" id="JABMIG020000303">
    <property type="protein sequence ID" value="KAL3781910.1"/>
    <property type="molecule type" value="Genomic_DNA"/>
</dbReference>
<evidence type="ECO:0000313" key="3">
    <source>
        <dbReference type="EMBL" id="KAL3781910.1"/>
    </source>
</evidence>
<feature type="domain" description="Pyruvate phosphate dikinase AMP/ATP-binding" evidence="2">
    <location>
        <begin position="24"/>
        <end position="339"/>
    </location>
</feature>
<evidence type="ECO:0000256" key="1">
    <source>
        <dbReference type="ARBA" id="ARBA00007837"/>
    </source>
</evidence>
<accession>A0ABD3P0Z6</accession>
<comment type="caution">
    <text evidence="3">The sequence shown here is derived from an EMBL/GenBank/DDBJ whole genome shotgun (WGS) entry which is preliminary data.</text>
</comment>
<gene>
    <name evidence="3" type="ORF">HJC23_004095</name>
</gene>